<accession>A0A095YEW1</accession>
<organism evidence="1 2">
    <name type="scientific">Anaerococcus lactolyticus S7-1-13</name>
    <dbReference type="NCBI Taxonomy" id="1284686"/>
    <lineage>
        <taxon>Bacteria</taxon>
        <taxon>Bacillati</taxon>
        <taxon>Bacillota</taxon>
        <taxon>Tissierellia</taxon>
        <taxon>Tissierellales</taxon>
        <taxon>Peptoniphilaceae</taxon>
        <taxon>Anaerococcus</taxon>
    </lineage>
</organism>
<name>A0A095YEW1_9FIRM</name>
<evidence type="ECO:0000313" key="2">
    <source>
        <dbReference type="Proteomes" id="UP000029579"/>
    </source>
</evidence>
<dbReference type="eggNOG" id="ENOG502Z95U">
    <property type="taxonomic scope" value="Bacteria"/>
</dbReference>
<evidence type="ECO:0008006" key="3">
    <source>
        <dbReference type="Google" id="ProtNLM"/>
    </source>
</evidence>
<sequence>MHDNLHSNQMKEIDEHIEFIKEVYDFWPIAYYPFGMSKNHNGFSLEDLLDEKIIENDWEIIRKKTIEQNNLGYPMFMGYEWQGSGEDGDHNLFFVDNDYNMYHPHRYNNLKDYYEVGKFIAIPHHIAYKLGNRGKNWSTHDEAISPFAEIFSSHGSSETDFTEMPMARHIHMGPRVENTSYKSGLLKGIKIGCICSGDNHKFSGQYENGNMCVLARDNSKEAIWEGLLNGRVYGLSKGRMDIDCYLDNHIIGSTVKASSNSNLEVSVIGDYAIDRIEVLKDEVLEYAYYNSGKWENKVLPKEFKMKTKIEFGWGPDIRIFKDLTSKKWDVTLKTTGKILDVEKNWNSFGQKIISQDDKELRCELTTRKSTDSGKWMASSDVKNEAFTLELFGSLEDELRVYVFGNEYVYKYKELLTGSVIENDEEAVKKLLMDRYSLSSFYRNDSWWHNSYKFKIYQAVPEEAYTCKFNRKISTIGAKSIRIKVFQKNGAVAFVSPVFIEG</sequence>
<protein>
    <recommendedName>
        <fullName evidence="3">DUF3604 domain-containing protein</fullName>
    </recommendedName>
</protein>
<dbReference type="Proteomes" id="UP000029579">
    <property type="component" value="Unassembled WGS sequence"/>
</dbReference>
<dbReference type="Gene3D" id="3.20.20.140">
    <property type="entry name" value="Metal-dependent hydrolases"/>
    <property type="match status" value="1"/>
</dbReference>
<proteinExistence type="predicted"/>
<dbReference type="EMBL" id="JRMW01000019">
    <property type="protein sequence ID" value="KGF05112.1"/>
    <property type="molecule type" value="Genomic_DNA"/>
</dbReference>
<dbReference type="InterPro" id="IPR016195">
    <property type="entry name" value="Pol/histidinol_Pase-like"/>
</dbReference>
<comment type="caution">
    <text evidence="1">The sequence shown here is derived from an EMBL/GenBank/DDBJ whole genome shotgun (WGS) entry which is preliminary data.</text>
</comment>
<reference evidence="1 2" key="1">
    <citation type="submission" date="2014-07" db="EMBL/GenBank/DDBJ databases">
        <authorList>
            <person name="McCorrison J."/>
            <person name="Sanka R."/>
            <person name="Torralba M."/>
            <person name="Gillis M."/>
            <person name="Haft D.H."/>
            <person name="Methe B."/>
            <person name="Sutton G."/>
            <person name="Nelson K.E."/>
        </authorList>
    </citation>
    <scope>NUCLEOTIDE SEQUENCE [LARGE SCALE GENOMIC DNA]</scope>
    <source>
        <strain evidence="1 2">S7-1-13</strain>
    </source>
</reference>
<dbReference type="SUPFAM" id="SSF89550">
    <property type="entry name" value="PHP domain-like"/>
    <property type="match status" value="1"/>
</dbReference>
<dbReference type="AlphaFoldDB" id="A0A095YEW1"/>
<evidence type="ECO:0000313" key="1">
    <source>
        <dbReference type="EMBL" id="KGF05112.1"/>
    </source>
</evidence>
<gene>
    <name evidence="1" type="ORF">HMPREF1630_01520</name>
</gene>